<dbReference type="GO" id="GO:0000398">
    <property type="term" value="P:mRNA splicing, via spliceosome"/>
    <property type="evidence" value="ECO:0007669"/>
    <property type="project" value="InterPro"/>
</dbReference>
<comment type="similarity">
    <text evidence="2 9">Belongs to the snRNP Sm proteins family.</text>
</comment>
<dbReference type="InterPro" id="IPR034101">
    <property type="entry name" value="Lsm4"/>
</dbReference>
<evidence type="ECO:0000256" key="5">
    <source>
        <dbReference type="ARBA" id="ARBA00022884"/>
    </source>
</evidence>
<reference evidence="12 13" key="1">
    <citation type="submission" date="2017-03" db="EMBL/GenBank/DDBJ databases">
        <title>WGS assembly of Porphyra umbilicalis.</title>
        <authorList>
            <person name="Brawley S.H."/>
            <person name="Blouin N.A."/>
            <person name="Ficko-Blean E."/>
            <person name="Wheeler G.L."/>
            <person name="Lohr M."/>
            <person name="Goodson H.V."/>
            <person name="Jenkins J.W."/>
            <person name="Blaby-Haas C.E."/>
            <person name="Helliwell K.E."/>
            <person name="Chan C."/>
            <person name="Marriage T."/>
            <person name="Bhattacharya D."/>
            <person name="Klein A.S."/>
            <person name="Badis Y."/>
            <person name="Brodie J."/>
            <person name="Cao Y."/>
            <person name="Collen J."/>
            <person name="Dittami S.M."/>
            <person name="Gachon C.M."/>
            <person name="Green B.R."/>
            <person name="Karpowicz S."/>
            <person name="Kim J.W."/>
            <person name="Kudahl U."/>
            <person name="Lin S."/>
            <person name="Michel G."/>
            <person name="Mittag M."/>
            <person name="Olson B.J."/>
            <person name="Pangilinan J."/>
            <person name="Peng Y."/>
            <person name="Qiu H."/>
            <person name="Shu S."/>
            <person name="Singer J.T."/>
            <person name="Smith A.G."/>
            <person name="Sprecher B.N."/>
            <person name="Wagner V."/>
            <person name="Wang W."/>
            <person name="Wang Z.-Y."/>
            <person name="Yan J."/>
            <person name="Yarish C."/>
            <person name="Zoeuner-Riek S."/>
            <person name="Zhuang Y."/>
            <person name="Zou Y."/>
            <person name="Lindquist E.A."/>
            <person name="Grimwood J."/>
            <person name="Barry K."/>
            <person name="Rokhsar D.S."/>
            <person name="Schmutz J."/>
            <person name="Stiller J.W."/>
            <person name="Grossman A.R."/>
            <person name="Prochnik S.E."/>
        </authorList>
    </citation>
    <scope>NUCLEOTIDE SEQUENCE [LARGE SCALE GENOMIC DNA]</scope>
    <source>
        <strain evidence="12">4086291</strain>
    </source>
</reference>
<dbReference type="PROSITE" id="PS52002">
    <property type="entry name" value="SM"/>
    <property type="match status" value="1"/>
</dbReference>
<dbReference type="OrthoDB" id="747253at2759"/>
<keyword evidence="3 9" id="KW-0507">mRNA processing</keyword>
<dbReference type="GO" id="GO:0000956">
    <property type="term" value="P:nuclear-transcribed mRNA catabolic process"/>
    <property type="evidence" value="ECO:0007669"/>
    <property type="project" value="UniProtKB-UniRule"/>
</dbReference>
<feature type="compositionally biased region" description="Gly residues" evidence="10">
    <location>
        <begin position="91"/>
        <end position="114"/>
    </location>
</feature>
<evidence type="ECO:0000256" key="1">
    <source>
        <dbReference type="ARBA" id="ARBA00004123"/>
    </source>
</evidence>
<dbReference type="SUPFAM" id="SSF50182">
    <property type="entry name" value="Sm-like ribonucleoproteins"/>
    <property type="match status" value="1"/>
</dbReference>
<protein>
    <recommendedName>
        <fullName evidence="9">U6 snRNA-associated Sm-like protein LSm4</fullName>
    </recommendedName>
</protein>
<evidence type="ECO:0000313" key="12">
    <source>
        <dbReference type="EMBL" id="OSX75042.1"/>
    </source>
</evidence>
<dbReference type="InterPro" id="IPR027141">
    <property type="entry name" value="LSm4/Sm_D1/D3"/>
</dbReference>
<accession>A0A1X6P2E3</accession>
<dbReference type="SMART" id="SM00651">
    <property type="entry name" value="Sm"/>
    <property type="match status" value="1"/>
</dbReference>
<evidence type="ECO:0000256" key="8">
    <source>
        <dbReference type="ARBA" id="ARBA00023274"/>
    </source>
</evidence>
<evidence type="ECO:0000256" key="2">
    <source>
        <dbReference type="ARBA" id="ARBA00006850"/>
    </source>
</evidence>
<name>A0A1X6P2E3_PORUM</name>
<dbReference type="AlphaFoldDB" id="A0A1X6P2E3"/>
<evidence type="ECO:0000256" key="10">
    <source>
        <dbReference type="SAM" id="MobiDB-lite"/>
    </source>
</evidence>
<keyword evidence="4 9" id="KW-0747">Spliceosome</keyword>
<keyword evidence="7 9" id="KW-0539">Nucleus</keyword>
<evidence type="ECO:0000256" key="3">
    <source>
        <dbReference type="ARBA" id="ARBA00022664"/>
    </source>
</evidence>
<dbReference type="Gene3D" id="2.30.30.100">
    <property type="match status" value="1"/>
</dbReference>
<gene>
    <name evidence="9" type="primary">LSM4</name>
    <name evidence="12" type="ORF">BU14_0257s0012</name>
</gene>
<dbReference type="GO" id="GO:0003723">
    <property type="term" value="F:RNA binding"/>
    <property type="evidence" value="ECO:0007669"/>
    <property type="project" value="UniProtKB-KW"/>
</dbReference>
<dbReference type="Pfam" id="PF01423">
    <property type="entry name" value="LSM"/>
    <property type="match status" value="1"/>
</dbReference>
<dbReference type="GO" id="GO:0005681">
    <property type="term" value="C:spliceosomal complex"/>
    <property type="evidence" value="ECO:0007669"/>
    <property type="project" value="UniProtKB-UniRule"/>
</dbReference>
<keyword evidence="5 9" id="KW-0694">RNA-binding</keyword>
<dbReference type="InterPro" id="IPR010920">
    <property type="entry name" value="LSM_dom_sf"/>
</dbReference>
<evidence type="ECO:0000256" key="7">
    <source>
        <dbReference type="ARBA" id="ARBA00023242"/>
    </source>
</evidence>
<evidence type="ECO:0000256" key="6">
    <source>
        <dbReference type="ARBA" id="ARBA00023187"/>
    </source>
</evidence>
<comment type="subunit">
    <text evidence="9">LSm subunits form a heteromer with a doughnut shape.</text>
</comment>
<keyword evidence="8 9" id="KW-0687">Ribonucleoprotein</keyword>
<dbReference type="Proteomes" id="UP000218209">
    <property type="component" value="Unassembled WGS sequence"/>
</dbReference>
<sequence>MLPLTLLRSSTGHPVLVELKNGDTYSGVLVSIDSWMNLNLADAVRTSAEGDSFWSVPKVYIRGNTVKYVRAPEEIVDIVAEEAAKYKNMPRGGGRGGRGGFGGRGGGVGRGGRGGGGGTAAAGVVLAASAGGVAARGGTHRRACTECGLVGAQGVTTSFCLRGYWWWNVGGCVGRGFAGVSQSPSQRRIGSNGLAGGMAAGL</sequence>
<evidence type="ECO:0000313" key="13">
    <source>
        <dbReference type="Proteomes" id="UP000218209"/>
    </source>
</evidence>
<organism evidence="12 13">
    <name type="scientific">Porphyra umbilicalis</name>
    <name type="common">Purple laver</name>
    <name type="synonym">Red alga</name>
    <dbReference type="NCBI Taxonomy" id="2786"/>
    <lineage>
        <taxon>Eukaryota</taxon>
        <taxon>Rhodophyta</taxon>
        <taxon>Bangiophyceae</taxon>
        <taxon>Bangiales</taxon>
        <taxon>Bangiaceae</taxon>
        <taxon>Porphyra</taxon>
    </lineage>
</organism>
<feature type="region of interest" description="Disordered" evidence="10">
    <location>
        <begin position="89"/>
        <end position="114"/>
    </location>
</feature>
<evidence type="ECO:0000256" key="9">
    <source>
        <dbReference type="RuleBase" id="RU365049"/>
    </source>
</evidence>
<dbReference type="InterPro" id="IPR047575">
    <property type="entry name" value="Sm"/>
</dbReference>
<evidence type="ECO:0000259" key="11">
    <source>
        <dbReference type="PROSITE" id="PS52002"/>
    </source>
</evidence>
<dbReference type="CDD" id="cd01723">
    <property type="entry name" value="LSm4"/>
    <property type="match status" value="1"/>
</dbReference>
<comment type="subcellular location">
    <subcellularLocation>
        <location evidence="1 9">Nucleus</location>
    </subcellularLocation>
</comment>
<feature type="domain" description="Sm" evidence="11">
    <location>
        <begin position="2"/>
        <end position="75"/>
    </location>
</feature>
<keyword evidence="13" id="KW-1185">Reference proteome</keyword>
<proteinExistence type="inferred from homology"/>
<keyword evidence="6 9" id="KW-0508">mRNA splicing</keyword>
<evidence type="ECO:0000256" key="4">
    <source>
        <dbReference type="ARBA" id="ARBA00022728"/>
    </source>
</evidence>
<dbReference type="PANTHER" id="PTHR23338">
    <property type="entry name" value="SMALL NUCLEAR RIBONUCLEOPROTEIN SM"/>
    <property type="match status" value="1"/>
</dbReference>
<comment type="function">
    <text evidence="9">Binds specifically to the 3'-terminal U-tract of U6 snRNA.</text>
</comment>
<dbReference type="EMBL" id="KV918920">
    <property type="protein sequence ID" value="OSX75042.1"/>
    <property type="molecule type" value="Genomic_DNA"/>
</dbReference>
<dbReference type="InterPro" id="IPR001163">
    <property type="entry name" value="Sm_dom_euk/arc"/>
</dbReference>